<feature type="domain" description="Scaffolding anchor of CK1" evidence="5">
    <location>
        <begin position="13"/>
        <end position="282"/>
    </location>
</feature>
<dbReference type="Proteomes" id="UP000694397">
    <property type="component" value="Chromosome 18"/>
</dbReference>
<feature type="region of interest" description="Disordered" evidence="4">
    <location>
        <begin position="865"/>
        <end position="917"/>
    </location>
</feature>
<feature type="compositionally biased region" description="Basic and acidic residues" evidence="4">
    <location>
        <begin position="867"/>
        <end position="892"/>
    </location>
</feature>
<evidence type="ECO:0000256" key="3">
    <source>
        <dbReference type="ARBA" id="ARBA00022490"/>
    </source>
</evidence>
<feature type="compositionally biased region" description="Polar residues" evidence="4">
    <location>
        <begin position="792"/>
        <end position="808"/>
    </location>
</feature>
<dbReference type="Gene3D" id="3.30.870.10">
    <property type="entry name" value="Endonuclease Chain A"/>
    <property type="match status" value="1"/>
</dbReference>
<dbReference type="GO" id="GO:0007165">
    <property type="term" value="P:signal transduction"/>
    <property type="evidence" value="ECO:0007669"/>
    <property type="project" value="TreeGrafter"/>
</dbReference>
<feature type="region of interest" description="Disordered" evidence="4">
    <location>
        <begin position="770"/>
        <end position="846"/>
    </location>
</feature>
<keyword evidence="3" id="KW-0963">Cytoplasm</keyword>
<evidence type="ECO:0000313" key="7">
    <source>
        <dbReference type="Proteomes" id="UP000694397"/>
    </source>
</evidence>
<evidence type="ECO:0000259" key="5">
    <source>
        <dbReference type="Pfam" id="PF07894"/>
    </source>
</evidence>
<feature type="compositionally biased region" description="Polar residues" evidence="4">
    <location>
        <begin position="529"/>
        <end position="539"/>
    </location>
</feature>
<feature type="region of interest" description="Disordered" evidence="4">
    <location>
        <begin position="940"/>
        <end position="1109"/>
    </location>
</feature>
<dbReference type="GO" id="GO:1990254">
    <property type="term" value="F:keratin filament binding"/>
    <property type="evidence" value="ECO:0007669"/>
    <property type="project" value="TreeGrafter"/>
</dbReference>
<proteinExistence type="inferred from homology"/>
<keyword evidence="7" id="KW-1185">Reference proteome</keyword>
<dbReference type="FunFam" id="3.30.870.10:FF:000004">
    <property type="entry name" value="protein FAM83H isoform X2"/>
    <property type="match status" value="1"/>
</dbReference>
<reference evidence="6" key="3">
    <citation type="submission" date="2025-09" db="UniProtKB">
        <authorList>
            <consortium name="Ensembl"/>
        </authorList>
    </citation>
    <scope>IDENTIFICATION</scope>
</reference>
<feature type="compositionally biased region" description="Basic and acidic residues" evidence="4">
    <location>
        <begin position="1142"/>
        <end position="1161"/>
    </location>
</feature>
<dbReference type="InterPro" id="IPR050944">
    <property type="entry name" value="FAM83"/>
</dbReference>
<feature type="compositionally biased region" description="Polar residues" evidence="4">
    <location>
        <begin position="1091"/>
        <end position="1109"/>
    </location>
</feature>
<dbReference type="Ensembl" id="ENSSFOT00015083182.1">
    <property type="protein sequence ID" value="ENSSFOP00015040299.1"/>
    <property type="gene ID" value="ENSSFOG00015026727.1"/>
</dbReference>
<name>A0A8C9SR77_SCLFO</name>
<dbReference type="GO" id="GO:0005737">
    <property type="term" value="C:cytoplasm"/>
    <property type="evidence" value="ECO:0007669"/>
    <property type="project" value="UniProtKB-SubCell"/>
</dbReference>
<feature type="compositionally biased region" description="Basic and acidic residues" evidence="4">
    <location>
        <begin position="595"/>
        <end position="608"/>
    </location>
</feature>
<feature type="region of interest" description="Disordered" evidence="4">
    <location>
        <begin position="424"/>
        <end position="452"/>
    </location>
</feature>
<dbReference type="GO" id="GO:0030335">
    <property type="term" value="P:positive regulation of cell migration"/>
    <property type="evidence" value="ECO:0007669"/>
    <property type="project" value="TreeGrafter"/>
</dbReference>
<accession>A0A8C9SR77</accession>
<dbReference type="GO" id="GO:0044380">
    <property type="term" value="P:protein localization to cytoskeleton"/>
    <property type="evidence" value="ECO:0007669"/>
    <property type="project" value="TreeGrafter"/>
</dbReference>
<gene>
    <name evidence="6" type="primary">LOC108923679</name>
</gene>
<evidence type="ECO:0000313" key="6">
    <source>
        <dbReference type="Ensembl" id="ENSSFOP00015040299.1"/>
    </source>
</evidence>
<protein>
    <recommendedName>
        <fullName evidence="5">Scaffolding anchor of CK1 domain-containing protein</fullName>
    </recommendedName>
</protein>
<dbReference type="GO" id="GO:0045104">
    <property type="term" value="P:intermediate filament cytoskeleton organization"/>
    <property type="evidence" value="ECO:0007669"/>
    <property type="project" value="TreeGrafter"/>
</dbReference>
<dbReference type="InterPro" id="IPR012461">
    <property type="entry name" value="SACK1"/>
</dbReference>
<dbReference type="SUPFAM" id="SSF56024">
    <property type="entry name" value="Phospholipase D/nuclease"/>
    <property type="match status" value="1"/>
</dbReference>
<evidence type="ECO:0000256" key="4">
    <source>
        <dbReference type="SAM" id="MobiDB-lite"/>
    </source>
</evidence>
<reference evidence="6 7" key="1">
    <citation type="submission" date="2019-04" db="EMBL/GenBank/DDBJ databases">
        <authorList>
            <consortium name="Wellcome Sanger Institute Data Sharing"/>
        </authorList>
    </citation>
    <scope>NUCLEOTIDE SEQUENCE [LARGE SCALE GENOMIC DNA]</scope>
</reference>
<dbReference type="OrthoDB" id="9832446at2759"/>
<dbReference type="AlphaFoldDB" id="A0A8C9SR77"/>
<dbReference type="GeneTree" id="ENSGT00940000159342"/>
<feature type="compositionally biased region" description="Basic and acidic residues" evidence="4">
    <location>
        <begin position="944"/>
        <end position="953"/>
    </location>
</feature>
<dbReference type="GO" id="GO:0045095">
    <property type="term" value="C:keratin filament"/>
    <property type="evidence" value="ECO:0007669"/>
    <property type="project" value="TreeGrafter"/>
</dbReference>
<dbReference type="GO" id="GO:0019901">
    <property type="term" value="F:protein kinase binding"/>
    <property type="evidence" value="ECO:0007669"/>
    <property type="project" value="TreeGrafter"/>
</dbReference>
<feature type="compositionally biased region" description="Polar residues" evidence="4">
    <location>
        <begin position="893"/>
        <end position="905"/>
    </location>
</feature>
<sequence>MAHRSQRSSLGDNPLDPNYLPPHYREEYRLAIDALVEHNLQGYYEFLQNAGMVEFLSRPELEHILSTVQAPRQSSQPELLYQEPEADGSSDTYWPVHSDLEAPVLDLGWPVHHSFIGPTEVTTLVNPSDPEMPSIKEQARRLIKRAQQVVAVAMDMFTDVDIFSDLLNAAARSVAVYILLDEQNAHHFSAMVSSCGVNLTLVKMMRVRTVSGTPYFCRTGKSFKGQMMGRFLLVDCRAVLSGNYSFMWSFEKIHRSIAHLFLGELVTTFDEEFRILYAQSEPLVMENALVPMPGDGSYCKKQFGSTRPSMPRNPRGYLHTEIPHFAELPGYPLEGRMDSEGRMSPFRRDEPCPGYLDRDPLQMYSNRHSSQQLNIERPFLEPDRPMISRQMDINTYKRHSYAEGSQGSSQQLMQHRIKHYPEDVESLGGHPREQHYYLQGGPPGPGSGHSAYNKVRAHGYHQMDQFPDQYELGLQPESEPPGSSSHMLDYLSSDSSKEMRYRYEQKAAPAEGRYGRSSTKRPSLGQPYACQSSPTQPHSLDQKQPFPKSSLDHQPQDPGSKQGLRKWRINSYLSTLENSGEEGMAEPLGPDAFDEPSHPFTEEQHDPETAPPGFSNRDSAQIPISKPDFLPRYGKPILLKASKGLSEDPPSIGTDSGAIEAAAASGMVSNTEGDRAVEVEFRKPRDLIKQESFRTRPNISHLRSSRLRSSLIFSSSQVEQHFSVEAKPESDGSSENAVGEKDPLKTSSVLAEILEKRKFVPREPIAWSSLKQPKPELSLKDSDVSEAPCEGSSKTLKVSESAGVSLNQEMPRDHIYKEQVKVVPKDQRKMKTEPTKPLPSTAFNMDDPDSRLLYFKELAAKRKASKIAKESATEKAEPSVKTNDLAKAHSETEFTVTEVQPSAVQSPREIITDKPEERCPVISQNPVEIKVEKPVTSAALISKKSQEAKREPPAPKSTPSALQEDTVRSPLPPSILTHTQPSDEELLKDATDAEKSEWMKTRGHKASGVALGELGETLPLGSSSSPDLGIVSGDKNETGRPMGLPGQGGFGNTEAVDMPTTPEVSGHLTHEGGETPSTATTDTKKMLPSAASKTSPSRYQASTTNVLNSSNLRDDTKVILERISANSQNRMEQAKQAAAITDDAKEGDKEQVEDKAPEHRVPGRGLSRFQRPGVSAQERESLLKRMESMRKEKKVYSRFEVGVRAYVRVLR</sequence>
<feature type="region of interest" description="Disordered" evidence="4">
    <location>
        <begin position="722"/>
        <end position="745"/>
    </location>
</feature>
<dbReference type="PANTHER" id="PTHR16181">
    <property type="entry name" value="PROTEIN FAM83A-RELATED"/>
    <property type="match status" value="1"/>
</dbReference>
<feature type="compositionally biased region" description="Basic and acidic residues" evidence="4">
    <location>
        <begin position="810"/>
        <end position="834"/>
    </location>
</feature>
<evidence type="ECO:0000256" key="1">
    <source>
        <dbReference type="ARBA" id="ARBA00004496"/>
    </source>
</evidence>
<feature type="compositionally biased region" description="Basic and acidic residues" evidence="4">
    <location>
        <begin position="773"/>
        <end position="783"/>
    </location>
</feature>
<dbReference type="Pfam" id="PF07894">
    <property type="entry name" value="SACK1"/>
    <property type="match status" value="1"/>
</dbReference>
<organism evidence="6 7">
    <name type="scientific">Scleropages formosus</name>
    <name type="common">Asian bonytongue</name>
    <name type="synonym">Osteoglossum formosum</name>
    <dbReference type="NCBI Taxonomy" id="113540"/>
    <lineage>
        <taxon>Eukaryota</taxon>
        <taxon>Metazoa</taxon>
        <taxon>Chordata</taxon>
        <taxon>Craniata</taxon>
        <taxon>Vertebrata</taxon>
        <taxon>Euteleostomi</taxon>
        <taxon>Actinopterygii</taxon>
        <taxon>Neopterygii</taxon>
        <taxon>Teleostei</taxon>
        <taxon>Osteoglossocephala</taxon>
        <taxon>Osteoglossomorpha</taxon>
        <taxon>Osteoglossiformes</taxon>
        <taxon>Osteoglossidae</taxon>
        <taxon>Scleropages</taxon>
    </lineage>
</organism>
<comment type="subcellular location">
    <subcellularLocation>
        <location evidence="1">Cytoplasm</location>
    </subcellularLocation>
</comment>
<dbReference type="PANTHER" id="PTHR16181:SF16">
    <property type="entry name" value="FAMILY WITH SEQUENCE SIMILARITY 83 MEMBER HA"/>
    <property type="match status" value="1"/>
</dbReference>
<comment type="similarity">
    <text evidence="2">Belongs to the FAM83 family.</text>
</comment>
<feature type="compositionally biased region" description="Basic and acidic residues" evidence="4">
    <location>
        <begin position="985"/>
        <end position="1000"/>
    </location>
</feature>
<feature type="region of interest" description="Disordered" evidence="4">
    <location>
        <begin position="1128"/>
        <end position="1178"/>
    </location>
</feature>
<reference evidence="6" key="2">
    <citation type="submission" date="2025-08" db="UniProtKB">
        <authorList>
            <consortium name="Ensembl"/>
        </authorList>
    </citation>
    <scope>IDENTIFICATION</scope>
</reference>
<feature type="region of interest" description="Disordered" evidence="4">
    <location>
        <begin position="502"/>
        <end position="628"/>
    </location>
</feature>
<evidence type="ECO:0000256" key="2">
    <source>
        <dbReference type="ARBA" id="ARBA00006937"/>
    </source>
</evidence>